<reference evidence="9" key="1">
    <citation type="submission" date="2017-11" db="EMBL/GenBank/DDBJ databases">
        <title>Genome sequence of Pantoea sp. MSR2.</title>
        <authorList>
            <person name="Nascimento F.X."/>
        </authorList>
    </citation>
    <scope>NUCLEOTIDE SEQUENCE [LARGE SCALE GENOMIC DNA]</scope>
    <source>
        <strain evidence="9">MSR2</strain>
        <plasmid evidence="9">pmsr2c</plasmid>
    </source>
</reference>
<evidence type="ECO:0000256" key="1">
    <source>
        <dbReference type="ARBA" id="ARBA00005854"/>
    </source>
</evidence>
<evidence type="ECO:0000256" key="4">
    <source>
        <dbReference type="RuleBase" id="RU003719"/>
    </source>
</evidence>
<evidence type="ECO:0000259" key="5">
    <source>
        <dbReference type="Pfam" id="PF00389"/>
    </source>
</evidence>
<protein>
    <submittedName>
        <fullName evidence="7">C-terminal binding protein</fullName>
    </submittedName>
    <submittedName>
        <fullName evidence="8">Dehydrogenase</fullName>
    </submittedName>
</protein>
<gene>
    <name evidence="8" type="ORF">CTZ24_25060</name>
    <name evidence="7" type="ORF">Q3404_08645</name>
</gene>
<accession>A0AAP9KS67</accession>
<dbReference type="InterPro" id="IPR043322">
    <property type="entry name" value="CtBP"/>
</dbReference>
<name>A0AAP9KS67_9GAMM</name>
<organism evidence="8 9">
    <name type="scientific">Pantoea phytobeneficialis</name>
    <dbReference type="NCBI Taxonomy" id="2052056"/>
    <lineage>
        <taxon>Bacteria</taxon>
        <taxon>Pseudomonadati</taxon>
        <taxon>Pseudomonadota</taxon>
        <taxon>Gammaproteobacteria</taxon>
        <taxon>Enterobacterales</taxon>
        <taxon>Erwiniaceae</taxon>
        <taxon>Pantoea</taxon>
    </lineage>
</organism>
<dbReference type="SUPFAM" id="SSF51735">
    <property type="entry name" value="NAD(P)-binding Rossmann-fold domains"/>
    <property type="match status" value="1"/>
</dbReference>
<dbReference type="Proteomes" id="UP000424872">
    <property type="component" value="Plasmid pMSR2C"/>
</dbReference>
<feature type="domain" description="D-isomer specific 2-hydroxyacid dehydrogenase NAD-binding" evidence="6">
    <location>
        <begin position="112"/>
        <end position="293"/>
    </location>
</feature>
<dbReference type="GO" id="GO:0047545">
    <property type="term" value="F:(S)-2-hydroxyglutarate dehydrogenase activity"/>
    <property type="evidence" value="ECO:0007669"/>
    <property type="project" value="UniProtKB-ARBA"/>
</dbReference>
<evidence type="ECO:0000313" key="7">
    <source>
        <dbReference type="EMBL" id="MDO6406643.1"/>
    </source>
</evidence>
<evidence type="ECO:0000256" key="3">
    <source>
        <dbReference type="ARBA" id="ARBA00023027"/>
    </source>
</evidence>
<dbReference type="InterPro" id="IPR006139">
    <property type="entry name" value="D-isomer_2_OHA_DH_cat_dom"/>
</dbReference>
<dbReference type="Pfam" id="PF00389">
    <property type="entry name" value="2-Hacid_dh"/>
    <property type="match status" value="1"/>
</dbReference>
<geneLocation type="plasmid" evidence="8">
    <name>pMSR2C</name>
</geneLocation>
<dbReference type="EMBL" id="JAUOOM010000006">
    <property type="protein sequence ID" value="MDO6406643.1"/>
    <property type="molecule type" value="Genomic_DNA"/>
</dbReference>
<keyword evidence="8" id="KW-0614">Plasmid</keyword>
<comment type="similarity">
    <text evidence="1 4">Belongs to the D-isomer specific 2-hydroxyacid dehydrogenase family.</text>
</comment>
<dbReference type="FunFam" id="3.40.50.720:FF:000041">
    <property type="entry name" value="D-3-phosphoglycerate dehydrogenase"/>
    <property type="match status" value="1"/>
</dbReference>
<dbReference type="InterPro" id="IPR036291">
    <property type="entry name" value="NAD(P)-bd_dom_sf"/>
</dbReference>
<proteinExistence type="inferred from homology"/>
<keyword evidence="10" id="KW-1185">Reference proteome</keyword>
<dbReference type="GO" id="GO:0051287">
    <property type="term" value="F:NAD binding"/>
    <property type="evidence" value="ECO:0007669"/>
    <property type="project" value="InterPro"/>
</dbReference>
<dbReference type="GO" id="GO:0004617">
    <property type="term" value="F:phosphoglycerate dehydrogenase activity"/>
    <property type="evidence" value="ECO:0007669"/>
    <property type="project" value="UniProtKB-ARBA"/>
</dbReference>
<geneLocation type="plasmid" evidence="9">
    <name>pmsr2c</name>
</geneLocation>
<dbReference type="Proteomes" id="UP001171299">
    <property type="component" value="Unassembled WGS sequence"/>
</dbReference>
<dbReference type="KEGG" id="ppho:CTZ24_25060"/>
<dbReference type="CDD" id="cd05299">
    <property type="entry name" value="CtBP_dh"/>
    <property type="match status" value="1"/>
</dbReference>
<dbReference type="Gene3D" id="3.40.50.720">
    <property type="entry name" value="NAD(P)-binding Rossmann-like Domain"/>
    <property type="match status" value="2"/>
</dbReference>
<evidence type="ECO:0000313" key="10">
    <source>
        <dbReference type="Proteomes" id="UP001171299"/>
    </source>
</evidence>
<feature type="domain" description="D-isomer specific 2-hydroxyacid dehydrogenase catalytic" evidence="5">
    <location>
        <begin position="21"/>
        <end position="325"/>
    </location>
</feature>
<evidence type="ECO:0000313" key="8">
    <source>
        <dbReference type="EMBL" id="QGR09733.1"/>
    </source>
</evidence>
<evidence type="ECO:0000313" key="9">
    <source>
        <dbReference type="Proteomes" id="UP000424872"/>
    </source>
</evidence>
<dbReference type="PANTHER" id="PTHR42789">
    <property type="entry name" value="D-ISOMER SPECIFIC 2-HYDROXYACID DEHYDROGENASE FAMILY PROTEIN (AFU_ORTHOLOGUE AFUA_6G10090)"/>
    <property type="match status" value="1"/>
</dbReference>
<dbReference type="GO" id="GO:0003714">
    <property type="term" value="F:transcription corepressor activity"/>
    <property type="evidence" value="ECO:0007669"/>
    <property type="project" value="InterPro"/>
</dbReference>
<evidence type="ECO:0000256" key="2">
    <source>
        <dbReference type="ARBA" id="ARBA00023002"/>
    </source>
</evidence>
<reference evidence="8" key="2">
    <citation type="journal article" date="2020" name="Environ. Microbiol.">
        <title>The extreme plant-growth-promoting properties of Pantoea phytobeneficialis MSR2 revealed by functional and genomic analysis.</title>
        <authorList>
            <person name="Nascimento F.X."/>
            <person name="Hernandez A.G."/>
            <person name="Glick B.R."/>
            <person name="Rossi M.J."/>
        </authorList>
    </citation>
    <scope>NUCLEOTIDE SEQUENCE</scope>
    <source>
        <strain evidence="8">MSR2</strain>
    </source>
</reference>
<dbReference type="RefSeq" id="WP_208726910.1">
    <property type="nucleotide sequence ID" value="NZ_CP024639.1"/>
</dbReference>
<dbReference type="EMBL" id="CP024639">
    <property type="protein sequence ID" value="QGR09733.1"/>
    <property type="molecule type" value="Genomic_DNA"/>
</dbReference>
<keyword evidence="2 4" id="KW-0560">Oxidoreductase</keyword>
<dbReference type="AlphaFoldDB" id="A0AAP9KS67"/>
<keyword evidence="3" id="KW-0520">NAD</keyword>
<dbReference type="PANTHER" id="PTHR42789:SF1">
    <property type="entry name" value="D-ISOMER SPECIFIC 2-HYDROXYACID DEHYDROGENASE FAMILY PROTEIN (AFU_ORTHOLOGUE AFUA_6G10090)"/>
    <property type="match status" value="1"/>
</dbReference>
<evidence type="ECO:0000259" key="6">
    <source>
        <dbReference type="Pfam" id="PF02826"/>
    </source>
</evidence>
<sequence>MSRRFKVVITDYDYGDIAIEEEILNAAGADVIGLQAKSEDDLVEAARNCDAIMSQYARVGAKVISAMTQCKVIARYGVGVDIVDVDAATNRNILVTNVRDYCTEEVADHAISMWLALARNLFAYNTATHQGVWQWQSGAPVYRLRGQTMGIVSFGRIGQAIAERARAFGVNVIVYDPYIDPALAQQHQVKLVNKATLITQSDIFMMQVPMTTDTRHFLSEAEFKAMKRRALIINTGRGPTIDNQALYRALHEGWITGAALDDPEEEPAKRAQWNPADNPIFSLPNVIVTPHSAYYSEESIRAARQLAATEVASVLTGKTPRFPVNGEALALRSKGANDHAEAV</sequence>
<dbReference type="SUPFAM" id="SSF52283">
    <property type="entry name" value="Formate/glycerate dehydrogenase catalytic domain-like"/>
    <property type="match status" value="1"/>
</dbReference>
<dbReference type="InterPro" id="IPR006140">
    <property type="entry name" value="D-isomer_DH_NAD-bd"/>
</dbReference>
<dbReference type="GO" id="GO:0006564">
    <property type="term" value="P:L-serine biosynthetic process"/>
    <property type="evidence" value="ECO:0007669"/>
    <property type="project" value="UniProtKB-ARBA"/>
</dbReference>
<reference evidence="7" key="3">
    <citation type="submission" date="2023-07" db="EMBL/GenBank/DDBJ databases">
        <title>The extreme plant-growth-promoting properties of Pantoea phytobeneficialis PF55 revealed by functional and genomic analysis.</title>
        <authorList>
            <person name="Nascimento F.X."/>
            <person name="Marcio R.J."/>
        </authorList>
    </citation>
    <scope>NUCLEOTIDE SEQUENCE</scope>
    <source>
        <strain evidence="7">PF55</strain>
    </source>
</reference>
<dbReference type="Pfam" id="PF02826">
    <property type="entry name" value="2-Hacid_dh_C"/>
    <property type="match status" value="1"/>
</dbReference>
<dbReference type="InterPro" id="IPR050857">
    <property type="entry name" value="D-2-hydroxyacid_DH"/>
</dbReference>